<evidence type="ECO:0000256" key="4">
    <source>
        <dbReference type="ARBA" id="ARBA00022801"/>
    </source>
</evidence>
<gene>
    <name evidence="11" type="ORF">CRHIZ90672A_00016692</name>
</gene>
<feature type="domain" description="Biotin carboxylation" evidence="10">
    <location>
        <begin position="2"/>
        <end position="457"/>
    </location>
</feature>
<dbReference type="InterPro" id="IPR005481">
    <property type="entry name" value="BC-like_N"/>
</dbReference>
<proteinExistence type="predicted"/>
<evidence type="ECO:0000256" key="3">
    <source>
        <dbReference type="ARBA" id="ARBA00022741"/>
    </source>
</evidence>
<dbReference type="InterPro" id="IPR003833">
    <property type="entry name" value="CT_C_D"/>
</dbReference>
<dbReference type="InterPro" id="IPR029000">
    <property type="entry name" value="Cyclophilin-like_dom_sf"/>
</dbReference>
<evidence type="ECO:0000256" key="7">
    <source>
        <dbReference type="PROSITE-ProRule" id="PRU00409"/>
    </source>
</evidence>
<evidence type="ECO:0000313" key="11">
    <source>
        <dbReference type="EMBL" id="CAH0025586.1"/>
    </source>
</evidence>
<dbReference type="InterPro" id="IPR011053">
    <property type="entry name" value="Single_hybrid_motif"/>
</dbReference>
<dbReference type="InterPro" id="IPR050856">
    <property type="entry name" value="Biotin_carboxylase_complex"/>
</dbReference>
<dbReference type="PROSITE" id="PS50979">
    <property type="entry name" value="BC"/>
    <property type="match status" value="1"/>
</dbReference>
<dbReference type="InterPro" id="IPR011761">
    <property type="entry name" value="ATP-grasp"/>
</dbReference>
<reference evidence="11" key="1">
    <citation type="submission" date="2021-10" db="EMBL/GenBank/DDBJ databases">
        <authorList>
            <person name="Piombo E."/>
        </authorList>
    </citation>
    <scope>NUCLEOTIDE SEQUENCE</scope>
</reference>
<sequence length="1204" mass="132714">MELKRVLVANRGEIAVRLVKACNKIGITAVAIFVEEDAGSLHVRLADEAYELSNSDTKGYLDIDKVVEICQQHDIQGVIPGYGFLSENTDFARRLQDAGILFIGPSPESLEEFGLKHRARELAIQAQVPVVPGTPIITTFEEAQEAVRSLGFPVMVKATAGGGGMGLQACFNLEELEAAVETVRSRGTALFNNAAMFIEKYVQYGRHIEAQIFGNGQGDVVFLGERECSIQRRHQKVIEESPSPFVMKNPEIREKMKSASVLLAKSVKYKSAGTVEFLVDDETGQFYFLEMNTRLQVEHGVTELCYNVDIVEMMLLQARAELLSDDRNGGMSLDAFQRDGPAGHAIEVRVYAENPAKDFMPSPGLLQNVSFPTGSHLRVDTWIETGTNISPSFDPLLAKVMVHSTTRHGAIDGMQEALRDSLIQGPPTNMEFLVQILQTADFQSGYTLTNTLSKRFNYLPNAIEFLSPGAFTSIQDYPGRVGIPHGVPPSGPMDSLSFRAANILVGNPEGTEAFEITMTGPVLKFYGDAILAVCGAQFKMLLNDEPIATWTRHYIKSGSKLEVLGTQVGARAYLAILGGLPSIATYLGSKSTAPTLNWGGFQGRCLRAGDFLSLKPLCSQTGFQPYQVPEVCVPLPERSPGLYALPGPWFSAPFLSPEGQAHVFNCEFKLSHNSNRTGMRMQGPPPKWGRDNGGEGGSHPSNMVGFGAPNGSVAFTGDSGIVYAVDGPDLTGYVVTQVVAQHDLWRLSQLRPGEKFKFTPITWAQALELEGRVDKFLAAMKDGSPVPLDWSLPSEEAGDGILHRSSTFSIRQAGERAILCVFDGDFSVRTRARVEQLARAFSSAGAPRNLVAGNCSVYVPFDPRAKSQAEMVTSCIELENGLPSVDEVVLPSRLIYLPALFDPRECHEAIERYMTLQRPSAPFLPDNIDFIRRSNGLKTREDVKEVYFGKPMLVNVVGWLMGLPIYNPLDPRDHLVVPKFNPSRNWTKAGSLGTGGMSSSIYPNDGPGGHMLWGATIPGLCWDTYGRKPGFSRGQPWLFRAFDQIIFHEVSREEFDHIVQRFRREQYEIKIEPAHFDMTAYRRLMKEVGSELESLRVLRQKCTQIELEAEEKLYKEWEVSRQKANDVTIAEDENLIKVSIDTTSNVWKINVQVGDIVKQGDVVVVLEAMKMEITVRSPAAGKVEAVLKNPGDLAEAGDTIMLLR</sequence>
<feature type="domain" description="Lipoyl-binding" evidence="8">
    <location>
        <begin position="1135"/>
        <end position="1204"/>
    </location>
</feature>
<keyword evidence="3 7" id="KW-0547">Nucleotide-binding</keyword>
<dbReference type="GO" id="GO:0016787">
    <property type="term" value="F:hydrolase activity"/>
    <property type="evidence" value="ECO:0007669"/>
    <property type="project" value="UniProtKB-KW"/>
</dbReference>
<dbReference type="EMBL" id="CABFNQ020000713">
    <property type="protein sequence ID" value="CAH0025586.1"/>
    <property type="molecule type" value="Genomic_DNA"/>
</dbReference>
<dbReference type="Pfam" id="PF00364">
    <property type="entry name" value="Biotin_lipoyl"/>
    <property type="match status" value="1"/>
</dbReference>
<dbReference type="SUPFAM" id="SSF50891">
    <property type="entry name" value="Cyclophilin-like"/>
    <property type="match status" value="2"/>
</dbReference>
<evidence type="ECO:0000259" key="9">
    <source>
        <dbReference type="PROSITE" id="PS50975"/>
    </source>
</evidence>
<evidence type="ECO:0000256" key="6">
    <source>
        <dbReference type="ARBA" id="ARBA00023267"/>
    </source>
</evidence>
<dbReference type="Pfam" id="PF02785">
    <property type="entry name" value="Biotin_carb_C"/>
    <property type="match status" value="1"/>
</dbReference>
<comment type="cofactor">
    <cofactor evidence="1">
        <name>biotin</name>
        <dbReference type="ChEBI" id="CHEBI:57586"/>
    </cofactor>
</comment>
<keyword evidence="2" id="KW-0436">Ligase</keyword>
<keyword evidence="6" id="KW-0092">Biotin</keyword>
<comment type="caution">
    <text evidence="11">The sequence shown here is derived from an EMBL/GenBank/DDBJ whole genome shotgun (WGS) entry which is preliminary data.</text>
</comment>
<dbReference type="GO" id="GO:0046872">
    <property type="term" value="F:metal ion binding"/>
    <property type="evidence" value="ECO:0007669"/>
    <property type="project" value="InterPro"/>
</dbReference>
<evidence type="ECO:0008006" key="13">
    <source>
        <dbReference type="Google" id="ProtNLM"/>
    </source>
</evidence>
<dbReference type="PANTHER" id="PTHR18866">
    <property type="entry name" value="CARBOXYLASE:PYRUVATE/ACETYL-COA/PROPIONYL-COA CARBOXYLASE"/>
    <property type="match status" value="1"/>
</dbReference>
<dbReference type="SMART" id="SM00796">
    <property type="entry name" value="AHS1"/>
    <property type="match status" value="1"/>
</dbReference>
<dbReference type="Pfam" id="PF02682">
    <property type="entry name" value="CT_C_D"/>
    <property type="match status" value="1"/>
</dbReference>
<dbReference type="PANTHER" id="PTHR18866:SF128">
    <property type="entry name" value="UREA AMIDOLYASE"/>
    <property type="match status" value="1"/>
</dbReference>
<dbReference type="InterPro" id="IPR011764">
    <property type="entry name" value="Biotin_carboxylation_dom"/>
</dbReference>
<dbReference type="Pfam" id="PF00289">
    <property type="entry name" value="Biotin_carb_N"/>
    <property type="match status" value="1"/>
</dbReference>
<dbReference type="PROSITE" id="PS00188">
    <property type="entry name" value="BIOTIN"/>
    <property type="match status" value="1"/>
</dbReference>
<dbReference type="Gene3D" id="2.40.100.10">
    <property type="entry name" value="Cyclophilin-like"/>
    <property type="match status" value="2"/>
</dbReference>
<evidence type="ECO:0000256" key="2">
    <source>
        <dbReference type="ARBA" id="ARBA00022598"/>
    </source>
</evidence>
<dbReference type="Pfam" id="PF02626">
    <property type="entry name" value="CT_A_B"/>
    <property type="match status" value="1"/>
</dbReference>
<dbReference type="InterPro" id="IPR011054">
    <property type="entry name" value="Rudment_hybrid_motif"/>
</dbReference>
<dbReference type="SMART" id="SM00878">
    <property type="entry name" value="Biotin_carb_C"/>
    <property type="match status" value="1"/>
</dbReference>
<dbReference type="SUPFAM" id="SSF51246">
    <property type="entry name" value="Rudiment single hybrid motif"/>
    <property type="match status" value="1"/>
</dbReference>
<dbReference type="AlphaFoldDB" id="A0A9N9YP52"/>
<dbReference type="InterPro" id="IPR001882">
    <property type="entry name" value="Biotin_BS"/>
</dbReference>
<protein>
    <recommendedName>
        <fullName evidence="13">Urea carboxylase</fullName>
    </recommendedName>
</protein>
<dbReference type="InterPro" id="IPR005482">
    <property type="entry name" value="Biotin_COase_C"/>
</dbReference>
<evidence type="ECO:0000256" key="1">
    <source>
        <dbReference type="ARBA" id="ARBA00001953"/>
    </source>
</evidence>
<keyword evidence="12" id="KW-1185">Reference proteome</keyword>
<accession>A0A9N9YP52</accession>
<evidence type="ECO:0000256" key="5">
    <source>
        <dbReference type="ARBA" id="ARBA00022840"/>
    </source>
</evidence>
<dbReference type="SUPFAM" id="SSF52440">
    <property type="entry name" value="PreATP-grasp domain"/>
    <property type="match status" value="1"/>
</dbReference>
<dbReference type="PROSITE" id="PS00866">
    <property type="entry name" value="CPSASE_1"/>
    <property type="match status" value="1"/>
</dbReference>
<dbReference type="InterPro" id="IPR005479">
    <property type="entry name" value="CPAse_ATP-bd"/>
</dbReference>
<dbReference type="Gene3D" id="3.30.470.20">
    <property type="entry name" value="ATP-grasp fold, B domain"/>
    <property type="match status" value="1"/>
</dbReference>
<dbReference type="OrthoDB" id="196847at2759"/>
<keyword evidence="4" id="KW-0378">Hydrolase</keyword>
<dbReference type="Gene3D" id="2.40.50.100">
    <property type="match status" value="1"/>
</dbReference>
<dbReference type="SUPFAM" id="SSF56059">
    <property type="entry name" value="Glutathione synthetase ATP-binding domain-like"/>
    <property type="match status" value="1"/>
</dbReference>
<dbReference type="Proteomes" id="UP000696573">
    <property type="component" value="Unassembled WGS sequence"/>
</dbReference>
<dbReference type="InterPro" id="IPR003778">
    <property type="entry name" value="CT_A_B"/>
</dbReference>
<organism evidence="11 12">
    <name type="scientific">Clonostachys rhizophaga</name>
    <dbReference type="NCBI Taxonomy" id="160324"/>
    <lineage>
        <taxon>Eukaryota</taxon>
        <taxon>Fungi</taxon>
        <taxon>Dikarya</taxon>
        <taxon>Ascomycota</taxon>
        <taxon>Pezizomycotina</taxon>
        <taxon>Sordariomycetes</taxon>
        <taxon>Hypocreomycetidae</taxon>
        <taxon>Hypocreales</taxon>
        <taxon>Bionectriaceae</taxon>
        <taxon>Clonostachys</taxon>
    </lineage>
</organism>
<dbReference type="PROSITE" id="PS00867">
    <property type="entry name" value="CPSASE_2"/>
    <property type="match status" value="1"/>
</dbReference>
<feature type="domain" description="ATP-grasp" evidence="9">
    <location>
        <begin position="120"/>
        <end position="319"/>
    </location>
</feature>
<evidence type="ECO:0000259" key="8">
    <source>
        <dbReference type="PROSITE" id="PS50968"/>
    </source>
</evidence>
<dbReference type="FunFam" id="3.40.50.20:FF:000010">
    <property type="entry name" value="Propionyl-CoA carboxylase subunit alpha"/>
    <property type="match status" value="1"/>
</dbReference>
<evidence type="ECO:0000259" key="10">
    <source>
        <dbReference type="PROSITE" id="PS50979"/>
    </source>
</evidence>
<dbReference type="Gene3D" id="3.30.1360.40">
    <property type="match status" value="1"/>
</dbReference>
<dbReference type="GO" id="GO:0005524">
    <property type="term" value="F:ATP binding"/>
    <property type="evidence" value="ECO:0007669"/>
    <property type="project" value="UniProtKB-UniRule"/>
</dbReference>
<dbReference type="PROSITE" id="PS50968">
    <property type="entry name" value="BIOTINYL_LIPOYL"/>
    <property type="match status" value="1"/>
</dbReference>
<dbReference type="InterPro" id="IPR000089">
    <property type="entry name" value="Biotin_lipoyl"/>
</dbReference>
<dbReference type="InterPro" id="IPR016185">
    <property type="entry name" value="PreATP-grasp_dom_sf"/>
</dbReference>
<keyword evidence="5 7" id="KW-0067">ATP-binding</keyword>
<dbReference type="SUPFAM" id="SSF160467">
    <property type="entry name" value="PH0987 N-terminal domain-like"/>
    <property type="match status" value="1"/>
</dbReference>
<dbReference type="GO" id="GO:0016874">
    <property type="term" value="F:ligase activity"/>
    <property type="evidence" value="ECO:0007669"/>
    <property type="project" value="UniProtKB-KW"/>
</dbReference>
<dbReference type="SMART" id="SM00797">
    <property type="entry name" value="AHS2"/>
    <property type="match status" value="1"/>
</dbReference>
<evidence type="ECO:0000313" key="12">
    <source>
        <dbReference type="Proteomes" id="UP000696573"/>
    </source>
</evidence>
<dbReference type="CDD" id="cd06850">
    <property type="entry name" value="biotinyl_domain"/>
    <property type="match status" value="1"/>
</dbReference>
<dbReference type="PROSITE" id="PS50975">
    <property type="entry name" value="ATP_GRASP"/>
    <property type="match status" value="1"/>
</dbReference>
<name>A0A9N9YP52_9HYPO</name>
<dbReference type="Pfam" id="PF02786">
    <property type="entry name" value="CPSase_L_D2"/>
    <property type="match status" value="1"/>
</dbReference>
<dbReference type="SUPFAM" id="SSF51230">
    <property type="entry name" value="Single hybrid motif"/>
    <property type="match status" value="1"/>
</dbReference>